<feature type="compositionally biased region" description="Polar residues" evidence="2">
    <location>
        <begin position="497"/>
        <end position="508"/>
    </location>
</feature>
<dbReference type="Proteomes" id="UP000237752">
    <property type="component" value="Unassembled WGS sequence"/>
</dbReference>
<evidence type="ECO:0000256" key="1">
    <source>
        <dbReference type="ARBA" id="ARBA00006068"/>
    </source>
</evidence>
<protein>
    <submittedName>
        <fullName evidence="5">LytR family transcriptional attenuator</fullName>
    </submittedName>
</protein>
<dbReference type="InterPro" id="IPR004474">
    <property type="entry name" value="LytR_CpsA_psr"/>
</dbReference>
<dbReference type="Gene3D" id="3.40.630.190">
    <property type="entry name" value="LCP protein"/>
    <property type="match status" value="1"/>
</dbReference>
<keyword evidence="3" id="KW-0472">Membrane</keyword>
<dbReference type="PANTHER" id="PTHR33392:SF6">
    <property type="entry name" value="POLYISOPRENYL-TEICHOIC ACID--PEPTIDOGLYCAN TEICHOIC ACID TRANSFERASE TAGU"/>
    <property type="match status" value="1"/>
</dbReference>
<proteinExistence type="inferred from homology"/>
<dbReference type="PANTHER" id="PTHR33392">
    <property type="entry name" value="POLYISOPRENYL-TEICHOIC ACID--PEPTIDOGLYCAN TEICHOIC ACID TRANSFERASE TAGU"/>
    <property type="match status" value="1"/>
</dbReference>
<feature type="compositionally biased region" description="Low complexity" evidence="2">
    <location>
        <begin position="527"/>
        <end position="543"/>
    </location>
</feature>
<dbReference type="Pfam" id="PF03816">
    <property type="entry name" value="LytR_cpsA_psr"/>
    <property type="match status" value="1"/>
</dbReference>
<dbReference type="AlphaFoldDB" id="A0A2T1A1A8"/>
<comment type="similarity">
    <text evidence="1">Belongs to the LytR/CpsA/Psr (LCP) family.</text>
</comment>
<dbReference type="NCBIfam" id="TIGR00350">
    <property type="entry name" value="lytR_cpsA_psr"/>
    <property type="match status" value="1"/>
</dbReference>
<dbReference type="InterPro" id="IPR050922">
    <property type="entry name" value="LytR/CpsA/Psr_CW_biosynth"/>
</dbReference>
<evidence type="ECO:0000256" key="3">
    <source>
        <dbReference type="SAM" id="Phobius"/>
    </source>
</evidence>
<sequence length="543" mass="56398">MTDEHHADNHSVGDDGEPEGLAPQVTVAELMARLGRQQDTGSRRRRAAEDEDERDPSRNSDDPSRNSGDPSRNSDDPSRNSGDPSRNSGDPSRTSDDPREPAPRSAASGRDLGTDSGAEDGSDIDGAGNDNSDDDELASNSLDSAAEQPRSSVLLDPSEDGERDRRSIYQRHPAVRALLVVGIVVGIVAAYYVAVLFIARAQIARESVLRVDGAEVVDRPLQEGAQNYLITVSDSSSHDANGAQITALAHLSANEKRLVIVSFPRTTVVDIPPCGTAKKPVATFTGTIESAYAAGGARCSVAAVQATTGIMINHYIGVDLGKFPEVVDALGGIDVCLKDPLKDPAQKLSLPAGTTTLDGKQAADYVRAVNQGSGDDPARATRQIDFLSKLFSAALSAQTLINPVRATKFAFASAAALTIDDSTTLGQMRTLAGSLSDLGKHEKSGAAVIVVPPMSAATIPLPDSSAVGLRIDDNAGPAMFDAIINDQPLESTPAGGQDQQPADSTAKPNPNAGPGAVDDAQGSTWGAPSESAPTATAPVVETC</sequence>
<dbReference type="RefSeq" id="WP_170110994.1">
    <property type="nucleotide sequence ID" value="NZ_PVUE01000005.1"/>
</dbReference>
<feature type="domain" description="Cell envelope-related transcriptional attenuator" evidence="4">
    <location>
        <begin position="248"/>
        <end position="394"/>
    </location>
</feature>
<evidence type="ECO:0000313" key="5">
    <source>
        <dbReference type="EMBL" id="PRZ42391.1"/>
    </source>
</evidence>
<feature type="transmembrane region" description="Helical" evidence="3">
    <location>
        <begin position="175"/>
        <end position="199"/>
    </location>
</feature>
<gene>
    <name evidence="5" type="ORF">CLV47_1059</name>
</gene>
<feature type="compositionally biased region" description="Polar residues" evidence="2">
    <location>
        <begin position="79"/>
        <end position="92"/>
    </location>
</feature>
<accession>A0A2T1A1A8</accession>
<dbReference type="EMBL" id="PVUE01000005">
    <property type="protein sequence ID" value="PRZ42391.1"/>
    <property type="molecule type" value="Genomic_DNA"/>
</dbReference>
<name>A0A2T1A1A8_9ACTN</name>
<organism evidence="5 6">
    <name type="scientific">Antricoccus suffuscus</name>
    <dbReference type="NCBI Taxonomy" id="1629062"/>
    <lineage>
        <taxon>Bacteria</taxon>
        <taxon>Bacillati</taxon>
        <taxon>Actinomycetota</taxon>
        <taxon>Actinomycetes</taxon>
        <taxon>Geodermatophilales</taxon>
        <taxon>Antricoccaceae</taxon>
        <taxon>Antricoccus</taxon>
    </lineage>
</organism>
<comment type="caution">
    <text evidence="5">The sequence shown here is derived from an EMBL/GenBank/DDBJ whole genome shotgun (WGS) entry which is preliminary data.</text>
</comment>
<keyword evidence="3" id="KW-0812">Transmembrane</keyword>
<keyword evidence="6" id="KW-1185">Reference proteome</keyword>
<reference evidence="5 6" key="1">
    <citation type="submission" date="2018-03" db="EMBL/GenBank/DDBJ databases">
        <title>Genomic Encyclopedia of Archaeal and Bacterial Type Strains, Phase II (KMG-II): from individual species to whole genera.</title>
        <authorList>
            <person name="Goeker M."/>
        </authorList>
    </citation>
    <scope>NUCLEOTIDE SEQUENCE [LARGE SCALE GENOMIC DNA]</scope>
    <source>
        <strain evidence="5 6">DSM 100065</strain>
    </source>
</reference>
<keyword evidence="3" id="KW-1133">Transmembrane helix</keyword>
<feature type="region of interest" description="Disordered" evidence="2">
    <location>
        <begin position="1"/>
        <end position="165"/>
    </location>
</feature>
<feature type="compositionally biased region" description="Basic and acidic residues" evidence="2">
    <location>
        <begin position="55"/>
        <end position="64"/>
    </location>
</feature>
<evidence type="ECO:0000313" key="6">
    <source>
        <dbReference type="Proteomes" id="UP000237752"/>
    </source>
</evidence>
<feature type="region of interest" description="Disordered" evidence="2">
    <location>
        <begin position="488"/>
        <end position="543"/>
    </location>
</feature>
<feature type="compositionally biased region" description="Basic and acidic residues" evidence="2">
    <location>
        <begin position="1"/>
        <end position="13"/>
    </location>
</feature>
<evidence type="ECO:0000256" key="2">
    <source>
        <dbReference type="SAM" id="MobiDB-lite"/>
    </source>
</evidence>
<feature type="compositionally biased region" description="Basic and acidic residues" evidence="2">
    <location>
        <begin position="93"/>
        <end position="102"/>
    </location>
</feature>
<evidence type="ECO:0000259" key="4">
    <source>
        <dbReference type="Pfam" id="PF03816"/>
    </source>
</evidence>